<reference evidence="2" key="1">
    <citation type="journal article" date="1993" name="Mol. Microbiol.">
        <title>Use of an ordered cosmid library to deduce the genomic organization of Mycobacterium leprae.</title>
        <authorList>
            <person name="Eiglmeier K."/>
            <person name="Honore N."/>
            <person name="Woods S.A."/>
            <person name="Caudron B."/>
            <person name="Cole S.T."/>
        </authorList>
    </citation>
    <scope>NUCLEOTIDE SEQUENCE</scope>
</reference>
<reference evidence="2" key="2">
    <citation type="submission" date="1998-04" db="EMBL/GenBank/DDBJ databases">
        <authorList>
            <person name="Brown D."/>
            <person name="Churcher C.M."/>
        </authorList>
    </citation>
    <scope>NUCLEOTIDE SEQUENCE</scope>
</reference>
<gene>
    <name evidence="2" type="primary">MLCB1883.16c</name>
</gene>
<sequence length="149" mass="15896">MAAQIGEPGVTRKYPGCTSQRNRKHMQVRPGKPINNTNTTPAATLVASVGVSVTPASPPRKNHAVSSDFKTRSTNTENRVIPLARRTVKILRPLPSNITEGTNASKSPQPAPTLTSADIAARLASLRQPDGSARHANHPFDQPSSRMCG</sequence>
<feature type="region of interest" description="Disordered" evidence="1">
    <location>
        <begin position="53"/>
        <end position="80"/>
    </location>
</feature>
<dbReference type="EMBL" id="AL022486">
    <property type="protein sequence ID" value="CAA18565.1"/>
    <property type="molecule type" value="Genomic_DNA"/>
</dbReference>
<name>O69501_MYCLR</name>
<evidence type="ECO:0000313" key="2">
    <source>
        <dbReference type="EMBL" id="CAA18565.1"/>
    </source>
</evidence>
<feature type="compositionally biased region" description="Polar residues" evidence="1">
    <location>
        <begin position="96"/>
        <end position="116"/>
    </location>
</feature>
<feature type="region of interest" description="Disordered" evidence="1">
    <location>
        <begin position="92"/>
        <end position="149"/>
    </location>
</feature>
<dbReference type="AlphaFoldDB" id="O69501"/>
<accession>O69501</accession>
<dbReference type="PIR" id="T44875">
    <property type="entry name" value="T44875"/>
</dbReference>
<protein>
    <submittedName>
        <fullName evidence="2">Uncharacterized protein</fullName>
    </submittedName>
</protein>
<dbReference type="GO" id="GO:0016746">
    <property type="term" value="F:acyltransferase activity"/>
    <property type="evidence" value="ECO:0007669"/>
    <property type="project" value="UniProtKB-KW"/>
</dbReference>
<reference evidence="2" key="3">
    <citation type="submission" date="1998-04" db="EMBL/GenBank/DDBJ databases">
        <authorList>
            <person name="Parkhill J"/>
            <person name="Barrell B.G."/>
            <person name="Rajandream M.A."/>
        </authorList>
    </citation>
    <scope>NUCLEOTIDE SEQUENCE</scope>
</reference>
<keyword evidence="2" id="KW-0808">Transferase</keyword>
<feature type="region of interest" description="Disordered" evidence="1">
    <location>
        <begin position="1"/>
        <end position="41"/>
    </location>
</feature>
<organism evidence="2">
    <name type="scientific">Mycobacterium leprae</name>
    <dbReference type="NCBI Taxonomy" id="1769"/>
    <lineage>
        <taxon>Bacteria</taxon>
        <taxon>Bacillati</taxon>
        <taxon>Actinomycetota</taxon>
        <taxon>Actinomycetes</taxon>
        <taxon>Mycobacteriales</taxon>
        <taxon>Mycobacteriaceae</taxon>
        <taxon>Mycobacterium</taxon>
    </lineage>
</organism>
<keyword evidence="2" id="KW-0012">Acyltransferase</keyword>
<proteinExistence type="predicted"/>
<evidence type="ECO:0000256" key="1">
    <source>
        <dbReference type="SAM" id="MobiDB-lite"/>
    </source>
</evidence>